<feature type="transmembrane region" description="Helical" evidence="2">
    <location>
        <begin position="51"/>
        <end position="73"/>
    </location>
</feature>
<gene>
    <name evidence="3" type="ORF">J42TS3_26820</name>
</gene>
<evidence type="ECO:0000256" key="1">
    <source>
        <dbReference type="SAM" id="MobiDB-lite"/>
    </source>
</evidence>
<feature type="compositionally biased region" description="Low complexity" evidence="1">
    <location>
        <begin position="21"/>
        <end position="30"/>
    </location>
</feature>
<protein>
    <recommendedName>
        <fullName evidence="5">Methyltransferase</fullName>
    </recommendedName>
</protein>
<dbReference type="RefSeq" id="WP_211020649.1">
    <property type="nucleotide sequence ID" value="NZ_BOSL01000007.1"/>
</dbReference>
<evidence type="ECO:0000313" key="4">
    <source>
        <dbReference type="Proteomes" id="UP000679992"/>
    </source>
</evidence>
<evidence type="ECO:0000256" key="2">
    <source>
        <dbReference type="SAM" id="Phobius"/>
    </source>
</evidence>
<keyword evidence="2" id="KW-0812">Transmembrane</keyword>
<feature type="region of interest" description="Disordered" evidence="1">
    <location>
        <begin position="15"/>
        <end position="34"/>
    </location>
</feature>
<accession>A0ABQ4MCE5</accession>
<proteinExistence type="predicted"/>
<feature type="transmembrane region" description="Helical" evidence="2">
    <location>
        <begin position="79"/>
        <end position="97"/>
    </location>
</feature>
<name>A0ABQ4MCE5_9BACL</name>
<keyword evidence="2" id="KW-0472">Membrane</keyword>
<keyword evidence="4" id="KW-1185">Reference proteome</keyword>
<organism evidence="3 4">
    <name type="scientific">Paenibacillus vini</name>
    <dbReference type="NCBI Taxonomy" id="1476024"/>
    <lineage>
        <taxon>Bacteria</taxon>
        <taxon>Bacillati</taxon>
        <taxon>Bacillota</taxon>
        <taxon>Bacilli</taxon>
        <taxon>Bacillales</taxon>
        <taxon>Paenibacillaceae</taxon>
        <taxon>Paenibacillus</taxon>
    </lineage>
</organism>
<evidence type="ECO:0000313" key="3">
    <source>
        <dbReference type="EMBL" id="GIP53647.1"/>
    </source>
</evidence>
<keyword evidence="2" id="KW-1133">Transmembrane helix</keyword>
<comment type="caution">
    <text evidence="3">The sequence shown here is derived from an EMBL/GenBank/DDBJ whole genome shotgun (WGS) entry which is preliminary data.</text>
</comment>
<sequence>MASFDRKVERNQIRMNKKGKGPNLNNNRGGQNSRNALGSKGEGDIFKGRNLILPAVLVLLALLYAAVGLVGSASEVNSGLFWLTIVLYLILALAIFLRKPYLRINKEWLYTSKFNRDKILQASNISKIKIDRSKVMIVPKGKENNWVFLRVRNRFDTAAMGDRLEQYAKVHHVTFERE</sequence>
<reference evidence="3 4" key="1">
    <citation type="submission" date="2021-03" db="EMBL/GenBank/DDBJ databases">
        <title>Antimicrobial resistance genes in bacteria isolated from Japanese honey, and their potential for conferring macrolide and lincosamide resistance in the American foulbrood pathogen Paenibacillus larvae.</title>
        <authorList>
            <person name="Okamoto M."/>
            <person name="Kumagai M."/>
            <person name="Kanamori H."/>
            <person name="Takamatsu D."/>
        </authorList>
    </citation>
    <scope>NUCLEOTIDE SEQUENCE [LARGE SCALE GENOMIC DNA]</scope>
    <source>
        <strain evidence="3 4">J42TS3</strain>
    </source>
</reference>
<evidence type="ECO:0008006" key="5">
    <source>
        <dbReference type="Google" id="ProtNLM"/>
    </source>
</evidence>
<dbReference type="EMBL" id="BOSL01000007">
    <property type="protein sequence ID" value="GIP53647.1"/>
    <property type="molecule type" value="Genomic_DNA"/>
</dbReference>
<dbReference type="Proteomes" id="UP000679992">
    <property type="component" value="Unassembled WGS sequence"/>
</dbReference>